<feature type="transmembrane region" description="Helical" evidence="1">
    <location>
        <begin position="153"/>
        <end position="173"/>
    </location>
</feature>
<evidence type="ECO:0000313" key="3">
    <source>
        <dbReference type="Proteomes" id="UP000216308"/>
    </source>
</evidence>
<keyword evidence="3" id="KW-1185">Reference proteome</keyword>
<feature type="transmembrane region" description="Helical" evidence="1">
    <location>
        <begin position="271"/>
        <end position="294"/>
    </location>
</feature>
<reference evidence="2 3" key="1">
    <citation type="journal article" date="2014" name="Front. Microbiol.">
        <title>Population and genomic analysis of the genus Halorubrum.</title>
        <authorList>
            <person name="Fullmer M.S."/>
            <person name="Soucy S.M."/>
            <person name="Swithers K.S."/>
            <person name="Makkay A.M."/>
            <person name="Wheeler R."/>
            <person name="Ventosa A."/>
            <person name="Gogarten J.P."/>
            <person name="Papke R.T."/>
        </authorList>
    </citation>
    <scope>NUCLEOTIDE SEQUENCE [LARGE SCALE GENOMIC DNA]</scope>
    <source>
        <strain evidence="2 3">Cb34</strain>
    </source>
</reference>
<keyword evidence="1" id="KW-0812">Transmembrane</keyword>
<proteinExistence type="predicted"/>
<feature type="transmembrane region" description="Helical" evidence="1">
    <location>
        <begin position="361"/>
        <end position="381"/>
    </location>
</feature>
<dbReference type="AlphaFoldDB" id="A0A256IM13"/>
<name>A0A256IM13_9EURY</name>
<protein>
    <submittedName>
        <fullName evidence="2">Uncharacterized protein</fullName>
    </submittedName>
</protein>
<feature type="transmembrane region" description="Helical" evidence="1">
    <location>
        <begin position="55"/>
        <end position="74"/>
    </location>
</feature>
<evidence type="ECO:0000313" key="2">
    <source>
        <dbReference type="EMBL" id="OYR57598.1"/>
    </source>
</evidence>
<dbReference type="Proteomes" id="UP000216308">
    <property type="component" value="Unassembled WGS sequence"/>
</dbReference>
<keyword evidence="1" id="KW-1133">Transmembrane helix</keyword>
<feature type="transmembrane region" description="Helical" evidence="1">
    <location>
        <begin position="179"/>
        <end position="197"/>
    </location>
</feature>
<feature type="transmembrane region" description="Helical" evidence="1">
    <location>
        <begin position="21"/>
        <end position="43"/>
    </location>
</feature>
<gene>
    <name evidence="2" type="ORF">DJ70_05425</name>
</gene>
<dbReference type="RefSeq" id="WP_094530878.1">
    <property type="nucleotide sequence ID" value="NZ_NHPJ01000059.1"/>
</dbReference>
<sequence>MVQRGYEKNTDGGEPNSRKRLIRLFVLVPVGIGLLSLVPTASAHGAAESSALSQSHGLAIAGIGALGVGALVFLKRSKRISPRTALYGIAVGIGVAIAGAIIFEGLAPDPTYQAGSMPFPRSWYQPLAIGTGLLVVVASFITGLVRWTTRPRYMALGMLLGGWILYPYLLPGFSGYTNPIGYGIVLATPLLVGYILWNDVGTALSTILRDPVARRFGFSVGAMVSLFFMATTGYLSFFSEEGAPQETTVAVLNVLYQIVRWPTLEILLPDVPFFIAISPGVVIVLGLLGVLVGLNAAAVAHSWRLDQQAGATQSTAGTATVVGACTCGCCGPLVSQVAVIAAGPTIAAPIYWIFVDSASPLSSIFLLGSIALFTGTLVYSIDSPTPVRQDASELSAGVTE</sequence>
<comment type="caution">
    <text evidence="2">The sequence shown here is derived from an EMBL/GenBank/DDBJ whole genome shotgun (WGS) entry which is preliminary data.</text>
</comment>
<feature type="transmembrane region" description="Helical" evidence="1">
    <location>
        <begin position="218"/>
        <end position="237"/>
    </location>
</feature>
<keyword evidence="1" id="KW-0472">Membrane</keyword>
<feature type="transmembrane region" description="Helical" evidence="1">
    <location>
        <begin position="86"/>
        <end position="103"/>
    </location>
</feature>
<feature type="transmembrane region" description="Helical" evidence="1">
    <location>
        <begin position="337"/>
        <end position="355"/>
    </location>
</feature>
<feature type="transmembrane region" description="Helical" evidence="1">
    <location>
        <begin position="123"/>
        <end position="141"/>
    </location>
</feature>
<evidence type="ECO:0000256" key="1">
    <source>
        <dbReference type="SAM" id="Phobius"/>
    </source>
</evidence>
<organism evidence="2 3">
    <name type="scientific">Halorubrum halodurans</name>
    <dbReference type="NCBI Taxonomy" id="1383851"/>
    <lineage>
        <taxon>Archaea</taxon>
        <taxon>Methanobacteriati</taxon>
        <taxon>Methanobacteriota</taxon>
        <taxon>Stenosarchaea group</taxon>
        <taxon>Halobacteria</taxon>
        <taxon>Halobacteriales</taxon>
        <taxon>Haloferacaceae</taxon>
        <taxon>Halorubrum</taxon>
    </lineage>
</organism>
<accession>A0A256IM13</accession>
<dbReference type="EMBL" id="NHPJ01000059">
    <property type="protein sequence ID" value="OYR57598.1"/>
    <property type="molecule type" value="Genomic_DNA"/>
</dbReference>